<comment type="subcellular location">
    <subcellularLocation>
        <location evidence="1">Cell membrane</location>
        <topology evidence="1">Multi-pass membrane protein</topology>
    </subcellularLocation>
</comment>
<feature type="transmembrane region" description="Helical" evidence="6">
    <location>
        <begin position="7"/>
        <end position="30"/>
    </location>
</feature>
<evidence type="ECO:0000313" key="8">
    <source>
        <dbReference type="Proteomes" id="UP000011223"/>
    </source>
</evidence>
<evidence type="ECO:0000256" key="6">
    <source>
        <dbReference type="SAM" id="Phobius"/>
    </source>
</evidence>
<evidence type="ECO:0000256" key="2">
    <source>
        <dbReference type="ARBA" id="ARBA00022475"/>
    </source>
</evidence>
<sequence length="400" mass="45028">MYLKAIFQILTGSVVSQIVMFLSTFIIGLYYSKQDVGEFALFSSYIAIGCIFTSLRLEQAISKSQSQNEVVSAIDITLTSTAIISLLFGTVIIPIVASQGVTNTSIGIFLLTGTLVLTATNVTNALLVYQHKFKELSYSKIIKSAVFIMTLYPLSLVENGILWSFTLSSSFLVIYSYKKAELGYHLSIQRIKNSLLEIKHYEYIYKYSVPNACLNTFAQQIPIISGAILYSPSVIGVYFFVDKILRTPAAVILQSLRPVLIRFYSNKNSSIRTYYIHSLLLMILGFVYTAIIYIIAYYAFSSSYMEKWQEGIEYIVPVLIIAFSQLTNTASVPFLLVKKKTRSLLYTEISNVALRLMVFIFALNSPTEPSEFFYYMSIISITILTMNVFIVKLSCGPKNE</sequence>
<dbReference type="RefSeq" id="WP_002539604.1">
    <property type="nucleotide sequence ID" value="NZ_ANFM02000025.1"/>
</dbReference>
<comment type="caution">
    <text evidence="7">The sequence shown here is derived from an EMBL/GenBank/DDBJ whole genome shotgun (WGS) entry which is preliminary data.</text>
</comment>
<dbReference type="PANTHER" id="PTHR30250:SF11">
    <property type="entry name" value="O-ANTIGEN TRANSPORTER-RELATED"/>
    <property type="match status" value="1"/>
</dbReference>
<feature type="transmembrane region" description="Helical" evidence="6">
    <location>
        <begin position="344"/>
        <end position="366"/>
    </location>
</feature>
<gene>
    <name evidence="7" type="ORF">D515_02152</name>
</gene>
<feature type="transmembrane region" description="Helical" evidence="6">
    <location>
        <begin position="76"/>
        <end position="96"/>
    </location>
</feature>
<evidence type="ECO:0000256" key="1">
    <source>
        <dbReference type="ARBA" id="ARBA00004651"/>
    </source>
</evidence>
<feature type="transmembrane region" description="Helical" evidence="6">
    <location>
        <begin position="136"/>
        <end position="154"/>
    </location>
</feature>
<evidence type="ECO:0000256" key="4">
    <source>
        <dbReference type="ARBA" id="ARBA00022989"/>
    </source>
</evidence>
<keyword evidence="4 6" id="KW-1133">Transmembrane helix</keyword>
<feature type="transmembrane region" description="Helical" evidence="6">
    <location>
        <begin position="312"/>
        <end position="337"/>
    </location>
</feature>
<accession>R1IUT9</accession>
<dbReference type="GO" id="GO:0005886">
    <property type="term" value="C:plasma membrane"/>
    <property type="evidence" value="ECO:0007669"/>
    <property type="project" value="UniProtKB-SubCell"/>
</dbReference>
<feature type="transmembrane region" description="Helical" evidence="6">
    <location>
        <begin position="36"/>
        <end position="55"/>
    </location>
</feature>
<evidence type="ECO:0000256" key="3">
    <source>
        <dbReference type="ARBA" id="ARBA00022692"/>
    </source>
</evidence>
<dbReference type="PANTHER" id="PTHR30250">
    <property type="entry name" value="PST FAMILY PREDICTED COLANIC ACID TRANSPORTER"/>
    <property type="match status" value="1"/>
</dbReference>
<organism evidence="7 8">
    <name type="scientific">Grimontia indica</name>
    <dbReference type="NCBI Taxonomy" id="1056512"/>
    <lineage>
        <taxon>Bacteria</taxon>
        <taxon>Pseudomonadati</taxon>
        <taxon>Pseudomonadota</taxon>
        <taxon>Gammaproteobacteria</taxon>
        <taxon>Vibrionales</taxon>
        <taxon>Vibrionaceae</taxon>
        <taxon>Grimontia</taxon>
    </lineage>
</organism>
<dbReference type="AlphaFoldDB" id="R1IUT9"/>
<feature type="transmembrane region" description="Helical" evidence="6">
    <location>
        <begin position="108"/>
        <end position="129"/>
    </location>
</feature>
<evidence type="ECO:0000256" key="5">
    <source>
        <dbReference type="ARBA" id="ARBA00023136"/>
    </source>
</evidence>
<dbReference type="eggNOG" id="COG2244">
    <property type="taxonomic scope" value="Bacteria"/>
</dbReference>
<dbReference type="EMBL" id="ANFM02000025">
    <property type="protein sequence ID" value="EOD79080.1"/>
    <property type="molecule type" value="Genomic_DNA"/>
</dbReference>
<evidence type="ECO:0000313" key="7">
    <source>
        <dbReference type="EMBL" id="EOD79080.1"/>
    </source>
</evidence>
<proteinExistence type="predicted"/>
<protein>
    <submittedName>
        <fullName evidence="7">O-antigen flippase Wzx</fullName>
    </submittedName>
</protein>
<feature type="transmembrane region" description="Helical" evidence="6">
    <location>
        <begin position="274"/>
        <end position="300"/>
    </location>
</feature>
<keyword evidence="8" id="KW-1185">Reference proteome</keyword>
<feature type="transmembrane region" description="Helical" evidence="6">
    <location>
        <begin position="372"/>
        <end position="391"/>
    </location>
</feature>
<keyword evidence="5 6" id="KW-0472">Membrane</keyword>
<keyword evidence="3 6" id="KW-0812">Transmembrane</keyword>
<dbReference type="Proteomes" id="UP000011223">
    <property type="component" value="Unassembled WGS sequence"/>
</dbReference>
<keyword evidence="2" id="KW-1003">Cell membrane</keyword>
<dbReference type="InterPro" id="IPR050833">
    <property type="entry name" value="Poly_Biosynth_Transport"/>
</dbReference>
<name>R1IUT9_9GAMM</name>
<reference evidence="7 8" key="1">
    <citation type="journal article" date="2014" name="PLoS ONE">
        <title>Grimontia indica AK16(T), sp. nov., Isolated from a Seawater Sample Reports the Presence of Pathogenic Genes Similar to Vibrio Genus.</title>
        <authorList>
            <person name="Singh A."/>
            <person name="Vaidya B."/>
            <person name="Khatri I."/>
            <person name="Srinivas T.N."/>
            <person name="Subramanian S."/>
            <person name="Korpole S."/>
            <person name="Pinnaka A.K."/>
        </authorList>
    </citation>
    <scope>NUCLEOTIDE SEQUENCE [LARGE SCALE GENOMIC DNA]</scope>
    <source>
        <strain evidence="7 8">AK16</strain>
    </source>
</reference>